<gene>
    <name evidence="1" type="ORF">CAQU_04575</name>
</gene>
<proteinExistence type="predicted"/>
<dbReference type="PROSITE" id="PS51257">
    <property type="entry name" value="PROKAR_LIPOPROTEIN"/>
    <property type="match status" value="1"/>
</dbReference>
<dbReference type="KEGG" id="caqu:CAQU_04575"/>
<organism evidence="1 2">
    <name type="scientific">Corynebacterium aquilae DSM 44791</name>
    <dbReference type="NCBI Taxonomy" id="1431546"/>
    <lineage>
        <taxon>Bacteria</taxon>
        <taxon>Bacillati</taxon>
        <taxon>Actinomycetota</taxon>
        <taxon>Actinomycetes</taxon>
        <taxon>Mycobacteriales</taxon>
        <taxon>Corynebacteriaceae</taxon>
        <taxon>Corynebacterium</taxon>
    </lineage>
</organism>
<reference evidence="1 2" key="1">
    <citation type="submission" date="2014-08" db="EMBL/GenBank/DDBJ databases">
        <title>Complete genome sequence of Corynebacterium aquilae S-613T(T) (=DSM 44791(T)), isolated from the choana of a healthy golden eagle.</title>
        <authorList>
            <person name="Ruckert C."/>
            <person name="Albersmeier A."/>
            <person name="Winkler A."/>
            <person name="Kalinowski J."/>
        </authorList>
    </citation>
    <scope>NUCLEOTIDE SEQUENCE [LARGE SCALE GENOMIC DNA]</scope>
    <source>
        <strain evidence="1 2">S-613</strain>
    </source>
</reference>
<keyword evidence="2" id="KW-1185">Reference proteome</keyword>
<sequence length="220" mass="22398">MSPITSKHLKTATRAAAIATLGLGLMACSTDGDAEATSTVAETANATAETVTKTQDVMAEDVVVTSGEKTPENTTTQVAASDTSNLDLKDMQAVDSSDGSTRCEIAAFGPADGPASTIDMRCLSKQAPAVDELPDCPPSNQTSPILTYRDGKGGLECTTQGFAGPHDTPKLVPGEAWVYTTDGVPDELTFTEGDNGVITVTSTNGPVGEIGPGVLTASAT</sequence>
<accession>A0A1L7CF04</accession>
<name>A0A1L7CF04_9CORY</name>
<dbReference type="AlphaFoldDB" id="A0A1L7CF04"/>
<evidence type="ECO:0000313" key="1">
    <source>
        <dbReference type="EMBL" id="APT84460.1"/>
    </source>
</evidence>
<dbReference type="EMBL" id="CP009245">
    <property type="protein sequence ID" value="APT84460.1"/>
    <property type="molecule type" value="Genomic_DNA"/>
</dbReference>
<evidence type="ECO:0000313" key="2">
    <source>
        <dbReference type="Proteomes" id="UP000185478"/>
    </source>
</evidence>
<dbReference type="Proteomes" id="UP000185478">
    <property type="component" value="Chromosome"/>
</dbReference>
<dbReference type="RefSeq" id="WP_075725581.1">
    <property type="nucleotide sequence ID" value="NZ_CP009245.1"/>
</dbReference>
<protein>
    <submittedName>
        <fullName evidence="1">Uncharacterized protein</fullName>
    </submittedName>
</protein>